<dbReference type="Proteomes" id="UP000006727">
    <property type="component" value="Chromosome 2"/>
</dbReference>
<protein>
    <submittedName>
        <fullName evidence="1 2">Uncharacterized protein</fullName>
    </submittedName>
</protein>
<dbReference type="AlphaFoldDB" id="A0A2K1L4I6"/>
<keyword evidence="3" id="KW-1185">Reference proteome</keyword>
<reference evidence="1 3" key="2">
    <citation type="journal article" date="2018" name="Plant J.">
        <title>The Physcomitrella patens chromosome-scale assembly reveals moss genome structure and evolution.</title>
        <authorList>
            <person name="Lang D."/>
            <person name="Ullrich K.K."/>
            <person name="Murat F."/>
            <person name="Fuchs J."/>
            <person name="Jenkins J."/>
            <person name="Haas F.B."/>
            <person name="Piednoel M."/>
            <person name="Gundlach H."/>
            <person name="Van Bel M."/>
            <person name="Meyberg R."/>
            <person name="Vives C."/>
            <person name="Morata J."/>
            <person name="Symeonidi A."/>
            <person name="Hiss M."/>
            <person name="Muchero W."/>
            <person name="Kamisugi Y."/>
            <person name="Saleh O."/>
            <person name="Blanc G."/>
            <person name="Decker E.L."/>
            <person name="van Gessel N."/>
            <person name="Grimwood J."/>
            <person name="Hayes R.D."/>
            <person name="Graham S.W."/>
            <person name="Gunter L.E."/>
            <person name="McDaniel S.F."/>
            <person name="Hoernstein S.N.W."/>
            <person name="Larsson A."/>
            <person name="Li F.W."/>
            <person name="Perroud P.F."/>
            <person name="Phillips J."/>
            <person name="Ranjan P."/>
            <person name="Rokshar D.S."/>
            <person name="Rothfels C.J."/>
            <person name="Schneider L."/>
            <person name="Shu S."/>
            <person name="Stevenson D.W."/>
            <person name="Thummler F."/>
            <person name="Tillich M."/>
            <person name="Villarreal Aguilar J.C."/>
            <person name="Widiez T."/>
            <person name="Wong G.K."/>
            <person name="Wymore A."/>
            <person name="Zhang Y."/>
            <person name="Zimmer A.D."/>
            <person name="Quatrano R.S."/>
            <person name="Mayer K.F.X."/>
            <person name="Goodstein D."/>
            <person name="Casacuberta J.M."/>
            <person name="Vandepoele K."/>
            <person name="Reski R."/>
            <person name="Cuming A.C."/>
            <person name="Tuskan G.A."/>
            <person name="Maumus F."/>
            <person name="Salse J."/>
            <person name="Schmutz J."/>
            <person name="Rensing S.A."/>
        </authorList>
    </citation>
    <scope>NUCLEOTIDE SEQUENCE [LARGE SCALE GENOMIC DNA]</scope>
    <source>
        <strain evidence="2 3">cv. Gransden 2004</strain>
    </source>
</reference>
<accession>A0A2K1L4I6</accession>
<evidence type="ECO:0000313" key="1">
    <source>
        <dbReference type="EMBL" id="PNR60948.1"/>
    </source>
</evidence>
<reference evidence="2" key="3">
    <citation type="submission" date="2020-12" db="UniProtKB">
        <authorList>
            <consortium name="EnsemblPlants"/>
        </authorList>
    </citation>
    <scope>IDENTIFICATION</scope>
</reference>
<name>A0A2K1L4I6_PHYPA</name>
<dbReference type="InParanoid" id="A0A2K1L4I6"/>
<evidence type="ECO:0000313" key="3">
    <source>
        <dbReference type="Proteomes" id="UP000006727"/>
    </source>
</evidence>
<reference evidence="1 3" key="1">
    <citation type="journal article" date="2008" name="Science">
        <title>The Physcomitrella genome reveals evolutionary insights into the conquest of land by plants.</title>
        <authorList>
            <person name="Rensing S."/>
            <person name="Lang D."/>
            <person name="Zimmer A."/>
            <person name="Terry A."/>
            <person name="Salamov A."/>
            <person name="Shapiro H."/>
            <person name="Nishiyama T."/>
            <person name="Perroud P.-F."/>
            <person name="Lindquist E."/>
            <person name="Kamisugi Y."/>
            <person name="Tanahashi T."/>
            <person name="Sakakibara K."/>
            <person name="Fujita T."/>
            <person name="Oishi K."/>
            <person name="Shin-I T."/>
            <person name="Kuroki Y."/>
            <person name="Toyoda A."/>
            <person name="Suzuki Y."/>
            <person name="Hashimoto A."/>
            <person name="Yamaguchi K."/>
            <person name="Sugano A."/>
            <person name="Kohara Y."/>
            <person name="Fujiyama A."/>
            <person name="Anterola A."/>
            <person name="Aoki S."/>
            <person name="Ashton N."/>
            <person name="Barbazuk W.B."/>
            <person name="Barker E."/>
            <person name="Bennetzen J."/>
            <person name="Bezanilla M."/>
            <person name="Blankenship R."/>
            <person name="Cho S.H."/>
            <person name="Dutcher S."/>
            <person name="Estelle M."/>
            <person name="Fawcett J.A."/>
            <person name="Gundlach H."/>
            <person name="Hanada K."/>
            <person name="Heyl A."/>
            <person name="Hicks K.A."/>
            <person name="Hugh J."/>
            <person name="Lohr M."/>
            <person name="Mayer K."/>
            <person name="Melkozernov A."/>
            <person name="Murata T."/>
            <person name="Nelson D."/>
            <person name="Pils B."/>
            <person name="Prigge M."/>
            <person name="Reiss B."/>
            <person name="Renner T."/>
            <person name="Rombauts S."/>
            <person name="Rushton P."/>
            <person name="Sanderfoot A."/>
            <person name="Schween G."/>
            <person name="Shiu S.-H."/>
            <person name="Stueber K."/>
            <person name="Theodoulou F.L."/>
            <person name="Tu H."/>
            <person name="Van de Peer Y."/>
            <person name="Verrier P.J."/>
            <person name="Waters E."/>
            <person name="Wood A."/>
            <person name="Yang L."/>
            <person name="Cove D."/>
            <person name="Cuming A."/>
            <person name="Hasebe M."/>
            <person name="Lucas S."/>
            <person name="Mishler D.B."/>
            <person name="Reski R."/>
            <person name="Grigoriev I."/>
            <person name="Quatrano R.S."/>
            <person name="Boore J.L."/>
        </authorList>
    </citation>
    <scope>NUCLEOTIDE SEQUENCE [LARGE SCALE GENOMIC DNA]</scope>
    <source>
        <strain evidence="2 3">cv. Gransden 2004</strain>
    </source>
</reference>
<dbReference type="Gramene" id="Pp3c2_37299V3.1">
    <property type="protein sequence ID" value="PAC:32937495.CDS.1"/>
    <property type="gene ID" value="Pp3c2_37299"/>
</dbReference>
<gene>
    <name evidence="1" type="ORF">PHYPA_003741</name>
</gene>
<proteinExistence type="predicted"/>
<evidence type="ECO:0000313" key="2">
    <source>
        <dbReference type="EnsemblPlants" id="PAC:32937495.CDS.1"/>
    </source>
</evidence>
<organism evidence="1">
    <name type="scientific">Physcomitrium patens</name>
    <name type="common">Spreading-leaved earth moss</name>
    <name type="synonym">Physcomitrella patens</name>
    <dbReference type="NCBI Taxonomy" id="3218"/>
    <lineage>
        <taxon>Eukaryota</taxon>
        <taxon>Viridiplantae</taxon>
        <taxon>Streptophyta</taxon>
        <taxon>Embryophyta</taxon>
        <taxon>Bryophyta</taxon>
        <taxon>Bryophytina</taxon>
        <taxon>Bryopsida</taxon>
        <taxon>Funariidae</taxon>
        <taxon>Funariales</taxon>
        <taxon>Funariaceae</taxon>
        <taxon>Physcomitrium</taxon>
    </lineage>
</organism>
<dbReference type="EnsemblPlants" id="Pp3c2_37299V3.1">
    <property type="protein sequence ID" value="PAC:32937495.CDS.1"/>
    <property type="gene ID" value="Pp3c2_37299"/>
</dbReference>
<sequence length="71" mass="8318">MSRVPGELQSPKSRRNRISWWSPGEVEVDRSSYRFYFFFVCLDQCQILHPGPLLLQYCLDAAEEQARSHSV</sequence>
<dbReference type="EMBL" id="ABEU02000002">
    <property type="protein sequence ID" value="PNR60948.1"/>
    <property type="molecule type" value="Genomic_DNA"/>
</dbReference>